<evidence type="ECO:0000256" key="8">
    <source>
        <dbReference type="ARBA" id="ARBA00022989"/>
    </source>
</evidence>
<protein>
    <recommendedName>
        <fullName evidence="12">ATP synthase complex subunit 8</fullName>
    </recommendedName>
</protein>
<dbReference type="Pfam" id="PF00895">
    <property type="entry name" value="ATP-synt_8"/>
    <property type="match status" value="1"/>
</dbReference>
<geneLocation type="mitochondrion" evidence="14"/>
<evidence type="ECO:0000256" key="11">
    <source>
        <dbReference type="ARBA" id="ARBA00023136"/>
    </source>
</evidence>
<keyword evidence="5 12" id="KW-0138">CF(0)</keyword>
<keyword evidence="10 12" id="KW-0496">Mitochondrion</keyword>
<dbReference type="GO" id="GO:0015986">
    <property type="term" value="P:proton motive force-driven ATP synthesis"/>
    <property type="evidence" value="ECO:0007669"/>
    <property type="project" value="InterPro"/>
</dbReference>
<evidence type="ECO:0000256" key="3">
    <source>
        <dbReference type="ARBA" id="ARBA00011291"/>
    </source>
</evidence>
<dbReference type="GO" id="GO:0015078">
    <property type="term" value="F:proton transmembrane transporter activity"/>
    <property type="evidence" value="ECO:0007669"/>
    <property type="project" value="InterPro"/>
</dbReference>
<sequence length="54" mass="6991">MPQMKPIFWFWMYLYMLILLMLFMVFLHYLSIYIGSLKEKYKNNKNKKFMKWLW</sequence>
<evidence type="ECO:0000256" key="7">
    <source>
        <dbReference type="ARBA" id="ARBA00022781"/>
    </source>
</evidence>
<evidence type="ECO:0000256" key="13">
    <source>
        <dbReference type="SAM" id="Phobius"/>
    </source>
</evidence>
<evidence type="ECO:0000256" key="12">
    <source>
        <dbReference type="RuleBase" id="RU003661"/>
    </source>
</evidence>
<accession>D1FKA6</accession>
<evidence type="ECO:0000256" key="4">
    <source>
        <dbReference type="ARBA" id="ARBA00022448"/>
    </source>
</evidence>
<dbReference type="GO" id="GO:0031966">
    <property type="term" value="C:mitochondrial membrane"/>
    <property type="evidence" value="ECO:0007669"/>
    <property type="project" value="UniProtKB-SubCell"/>
</dbReference>
<evidence type="ECO:0000256" key="6">
    <source>
        <dbReference type="ARBA" id="ARBA00022692"/>
    </source>
</evidence>
<dbReference type="InterPro" id="IPR001421">
    <property type="entry name" value="ATP8_metazoa"/>
</dbReference>
<evidence type="ECO:0000256" key="1">
    <source>
        <dbReference type="ARBA" id="ARBA00004304"/>
    </source>
</evidence>
<comment type="subcellular location">
    <subcellularLocation>
        <location evidence="1 12">Mitochondrion membrane</location>
        <topology evidence="1 12">Single-pass membrane protein</topology>
    </subcellularLocation>
</comment>
<evidence type="ECO:0000256" key="2">
    <source>
        <dbReference type="ARBA" id="ARBA00008892"/>
    </source>
</evidence>
<evidence type="ECO:0000256" key="9">
    <source>
        <dbReference type="ARBA" id="ARBA00023065"/>
    </source>
</evidence>
<keyword evidence="7 12" id="KW-0375">Hydrogen ion transport</keyword>
<dbReference type="GO" id="GO:0045259">
    <property type="term" value="C:proton-transporting ATP synthase complex"/>
    <property type="evidence" value="ECO:0007669"/>
    <property type="project" value="UniProtKB-KW"/>
</dbReference>
<evidence type="ECO:0000256" key="10">
    <source>
        <dbReference type="ARBA" id="ARBA00023128"/>
    </source>
</evidence>
<proteinExistence type="inferred from homology"/>
<comment type="subunit">
    <text evidence="3">F-type ATPases have 2 components, CF(1) - the catalytic core - and CF(0) - the membrane proton channel.</text>
</comment>
<keyword evidence="11 13" id="KW-0472">Membrane</keyword>
<gene>
    <name evidence="14" type="primary">ATP8</name>
</gene>
<keyword evidence="9 12" id="KW-0406">Ion transport</keyword>
<reference evidence="14" key="1">
    <citation type="submission" date="2007-11" db="EMBL/GenBank/DDBJ databases">
        <title>Partial mitochondrial genome of the pollinating fig wasp of Ficus hispida, Ceratosolen solmsi (Apocrita: Chalcidoidea: Agaonidae), evidence of rearranged mitochondrial genome within the Apocrita (Insecta: Hymenoptera).</title>
        <authorList>
            <person name="Chen L.-L."/>
            <person name="Jiang Z.-F."/>
            <person name="Hu H.-Y."/>
            <person name="Niu L.-M."/>
            <person name="Huang D.-W."/>
        </authorList>
    </citation>
    <scope>NUCLEOTIDE SEQUENCE</scope>
</reference>
<dbReference type="EMBL" id="EU282418">
    <property type="protein sequence ID" value="ACD70304.1"/>
    <property type="molecule type" value="Genomic_DNA"/>
</dbReference>
<dbReference type="AlphaFoldDB" id="D1FKA6"/>
<comment type="similarity">
    <text evidence="2 12">Belongs to the ATPase protein 8 family.</text>
</comment>
<evidence type="ECO:0000256" key="5">
    <source>
        <dbReference type="ARBA" id="ARBA00022547"/>
    </source>
</evidence>
<name>D1FKA6_9HYME</name>
<feature type="transmembrane region" description="Helical" evidence="13">
    <location>
        <begin position="12"/>
        <end position="35"/>
    </location>
</feature>
<keyword evidence="6 12" id="KW-0812">Transmembrane</keyword>
<keyword evidence="4 12" id="KW-0813">Transport</keyword>
<keyword evidence="8 13" id="KW-1133">Transmembrane helix</keyword>
<evidence type="ECO:0000313" key="14">
    <source>
        <dbReference type="EMBL" id="ACD70304.1"/>
    </source>
</evidence>
<organism evidence="14">
    <name type="scientific">Wiebesia sp. DWH-2008</name>
    <dbReference type="NCBI Taxonomy" id="502689"/>
    <lineage>
        <taxon>Eukaryota</taxon>
        <taxon>Metazoa</taxon>
        <taxon>Ecdysozoa</taxon>
        <taxon>Arthropoda</taxon>
        <taxon>Hexapoda</taxon>
        <taxon>Insecta</taxon>
        <taxon>Pterygota</taxon>
        <taxon>Neoptera</taxon>
        <taxon>Endopterygota</taxon>
        <taxon>Hymenoptera</taxon>
        <taxon>Apocrita</taxon>
        <taxon>Proctotrupomorpha</taxon>
        <taxon>Chalcidoidea</taxon>
        <taxon>Agaonidae</taxon>
        <taxon>Agaoninae</taxon>
        <taxon>Wiebesia</taxon>
    </lineage>
</organism>